<dbReference type="Pfam" id="PF06580">
    <property type="entry name" value="His_kinase"/>
    <property type="match status" value="1"/>
</dbReference>
<dbReference type="SMART" id="SM00387">
    <property type="entry name" value="HATPase_c"/>
    <property type="match status" value="1"/>
</dbReference>
<dbReference type="Proteomes" id="UP000613266">
    <property type="component" value="Unassembled WGS sequence"/>
</dbReference>
<accession>A0A931NK22</accession>
<dbReference type="InterPro" id="IPR005467">
    <property type="entry name" value="His_kinase_dom"/>
</dbReference>
<feature type="domain" description="Histidine kinase" evidence="4">
    <location>
        <begin position="206"/>
        <end position="363"/>
    </location>
</feature>
<dbReference type="PANTHER" id="PTHR34220:SF7">
    <property type="entry name" value="SENSOR HISTIDINE KINASE YPDA"/>
    <property type="match status" value="1"/>
</dbReference>
<reference evidence="5" key="1">
    <citation type="submission" date="2020-12" db="EMBL/GenBank/DDBJ databases">
        <title>The genome sequence of Inhella sp. 1Y17.</title>
        <authorList>
            <person name="Liu Y."/>
        </authorList>
    </citation>
    <scope>NUCLEOTIDE SEQUENCE</scope>
    <source>
        <strain evidence="5">1Y17</strain>
    </source>
</reference>
<dbReference type="InterPro" id="IPR036890">
    <property type="entry name" value="HATPase_C_sf"/>
</dbReference>
<dbReference type="InterPro" id="IPR003594">
    <property type="entry name" value="HATPase_dom"/>
</dbReference>
<dbReference type="PRINTS" id="PR00344">
    <property type="entry name" value="BCTRLSENSOR"/>
</dbReference>
<comment type="caution">
    <text evidence="5">The sequence shown here is derived from an EMBL/GenBank/DDBJ whole genome shotgun (WGS) entry which is preliminary data.</text>
</comment>
<dbReference type="PROSITE" id="PS50109">
    <property type="entry name" value="HIS_KIN"/>
    <property type="match status" value="1"/>
</dbReference>
<dbReference type="SUPFAM" id="SSF55874">
    <property type="entry name" value="ATPase domain of HSP90 chaperone/DNA topoisomerase II/histidine kinase"/>
    <property type="match status" value="1"/>
</dbReference>
<dbReference type="InterPro" id="IPR010559">
    <property type="entry name" value="Sig_transdc_His_kin_internal"/>
</dbReference>
<protein>
    <recommendedName>
        <fullName evidence="2">histidine kinase</fullName>
        <ecNumber evidence="2">2.7.13.3</ecNumber>
    </recommendedName>
</protein>
<dbReference type="InterPro" id="IPR004358">
    <property type="entry name" value="Sig_transdc_His_kin-like_C"/>
</dbReference>
<keyword evidence="6" id="KW-1185">Reference proteome</keyword>
<keyword evidence="3" id="KW-0472">Membrane</keyword>
<dbReference type="Pfam" id="PF02518">
    <property type="entry name" value="HATPase_c"/>
    <property type="match status" value="1"/>
</dbReference>
<dbReference type="EC" id="2.7.13.3" evidence="2"/>
<feature type="transmembrane region" description="Helical" evidence="3">
    <location>
        <begin position="83"/>
        <end position="101"/>
    </location>
</feature>
<evidence type="ECO:0000313" key="5">
    <source>
        <dbReference type="EMBL" id="MBH9579245.1"/>
    </source>
</evidence>
<dbReference type="Gene3D" id="3.30.565.10">
    <property type="entry name" value="Histidine kinase-like ATPase, C-terminal domain"/>
    <property type="match status" value="1"/>
</dbReference>
<evidence type="ECO:0000313" key="6">
    <source>
        <dbReference type="Proteomes" id="UP000613266"/>
    </source>
</evidence>
<feature type="transmembrane region" description="Helical" evidence="3">
    <location>
        <begin position="50"/>
        <end position="71"/>
    </location>
</feature>
<name>A0A931NK22_9BURK</name>
<keyword evidence="3" id="KW-0812">Transmembrane</keyword>
<dbReference type="GO" id="GO:0016020">
    <property type="term" value="C:membrane"/>
    <property type="evidence" value="ECO:0007669"/>
    <property type="project" value="InterPro"/>
</dbReference>
<keyword evidence="5" id="KW-0418">Kinase</keyword>
<dbReference type="RefSeq" id="WP_198113011.1">
    <property type="nucleotide sequence ID" value="NZ_JAEDAK010000019.1"/>
</dbReference>
<evidence type="ECO:0000256" key="1">
    <source>
        <dbReference type="ARBA" id="ARBA00000085"/>
    </source>
</evidence>
<dbReference type="AlphaFoldDB" id="A0A931NK22"/>
<comment type="catalytic activity">
    <reaction evidence="1">
        <text>ATP + protein L-histidine = ADP + protein N-phospho-L-histidine.</text>
        <dbReference type="EC" id="2.7.13.3"/>
    </reaction>
</comment>
<evidence type="ECO:0000256" key="2">
    <source>
        <dbReference type="ARBA" id="ARBA00012438"/>
    </source>
</evidence>
<sequence>MRRLLTSFAMPPELRRAALLGLLALYALYFMAVSMAGLSSAPNFRWRDAVVGSLLSFGPAVPLLLLCWPLTGWVGRRVRSAPAAMALHLLAALGFVLIWHGSSYLLYLAGYGEQVAERARAAWFLWQSLWGLMIYASAAAGFSAYRAVQRARAEAVAGAQTRELLARAELAALRSKLNPHFLFNTLHSILALLRRDPSQAEAALHRFSDLLRQVLDSERRDAERVTLAEELEFTRDYLALEALRLGERLQLDWQVDEAALGCLLPSLTLQPLVENSIQHAIAPRRGPGRLRVAARLQGERLHLEVADDGPGCPPEQAEAEGGTGLGLRTVRRRLELAFGEQARFTLHSAPGQGFAVHLELPAP</sequence>
<evidence type="ECO:0000259" key="4">
    <source>
        <dbReference type="PROSITE" id="PS50109"/>
    </source>
</evidence>
<keyword evidence="3" id="KW-1133">Transmembrane helix</keyword>
<organism evidence="5 6">
    <name type="scientific">Inhella proteolytica</name>
    <dbReference type="NCBI Taxonomy" id="2795029"/>
    <lineage>
        <taxon>Bacteria</taxon>
        <taxon>Pseudomonadati</taxon>
        <taxon>Pseudomonadota</taxon>
        <taxon>Betaproteobacteria</taxon>
        <taxon>Burkholderiales</taxon>
        <taxon>Sphaerotilaceae</taxon>
        <taxon>Inhella</taxon>
    </lineage>
</organism>
<feature type="transmembrane region" description="Helical" evidence="3">
    <location>
        <begin position="121"/>
        <end position="142"/>
    </location>
</feature>
<dbReference type="PANTHER" id="PTHR34220">
    <property type="entry name" value="SENSOR HISTIDINE KINASE YPDA"/>
    <property type="match status" value="1"/>
</dbReference>
<gene>
    <name evidence="5" type="ORF">I7X39_20310</name>
</gene>
<proteinExistence type="predicted"/>
<keyword evidence="5" id="KW-0808">Transferase</keyword>
<dbReference type="InterPro" id="IPR050640">
    <property type="entry name" value="Bact_2-comp_sensor_kinase"/>
</dbReference>
<dbReference type="GO" id="GO:0000155">
    <property type="term" value="F:phosphorelay sensor kinase activity"/>
    <property type="evidence" value="ECO:0007669"/>
    <property type="project" value="InterPro"/>
</dbReference>
<dbReference type="EMBL" id="JAEDAK010000019">
    <property type="protein sequence ID" value="MBH9579245.1"/>
    <property type="molecule type" value="Genomic_DNA"/>
</dbReference>
<evidence type="ECO:0000256" key="3">
    <source>
        <dbReference type="SAM" id="Phobius"/>
    </source>
</evidence>